<reference evidence="3 4" key="1">
    <citation type="submission" date="2020-03" db="EMBL/GenBank/DDBJ databases">
        <title>Genomic Encyclopedia of Type Strains, Phase IV (KMG-IV): sequencing the most valuable type-strain genomes for metagenomic binning, comparative biology and taxonomic classification.</title>
        <authorList>
            <person name="Goeker M."/>
        </authorList>
    </citation>
    <scope>NUCLEOTIDE SEQUENCE [LARGE SCALE GENOMIC DNA]</scope>
    <source>
        <strain evidence="3 4">DSM 103870</strain>
    </source>
</reference>
<sequence>MSALPSLSLSKPQAIFLKGLDTKFRAYVGGFGSGKTMVGCIDLLLFAGEHPGTVQGYFAPTYRDIRDTFWPTLEEAAEMIGFRLSVRKADKEVHLYRGRVYYGLIICRSMDEPGSIVGFKIARALVDEIDVMPTDKALTAWRKIIARMRLVIPGVVNGIGVTTTPEGFKFVYQTFASGSRRDYSMVQASTYENARFLPPDYIQSLRDSYTEELISAYLMGGFVNLTSGTVYRNYNRVLRRSTETIRDGEDLHIGQDFNVGNMASVVYVERPVGERPGWHAVGELTGVLDTPDLIAAINAKWQGHKIHIYPDATGKSRKTVDASLSDIALLRQARYVVHARDSNPAVKDRINAVNTGYAKGRLWLNDKACPRYAEAQEQQAYDKNGMPDKTTGHDHLNDAGGYVVNWVMPVVKPGVVPVVGSYSIRR</sequence>
<dbReference type="EMBL" id="JAASQI010000002">
    <property type="protein sequence ID" value="NIJ57216.1"/>
    <property type="molecule type" value="Genomic_DNA"/>
</dbReference>
<gene>
    <name evidence="3" type="ORF">FHS82_001042</name>
</gene>
<dbReference type="Pfam" id="PF03237">
    <property type="entry name" value="Terminase_6N"/>
    <property type="match status" value="1"/>
</dbReference>
<dbReference type="RefSeq" id="WP_166949517.1">
    <property type="nucleotide sequence ID" value="NZ_JAASQI010000002.1"/>
</dbReference>
<evidence type="ECO:0000259" key="2">
    <source>
        <dbReference type="Pfam" id="PF17289"/>
    </source>
</evidence>
<comment type="caution">
    <text evidence="3">The sequence shown here is derived from an EMBL/GenBank/DDBJ whole genome shotgun (WGS) entry which is preliminary data.</text>
</comment>
<evidence type="ECO:0000256" key="1">
    <source>
        <dbReference type="ARBA" id="ARBA00022612"/>
    </source>
</evidence>
<keyword evidence="1" id="KW-1188">Viral release from host cell</keyword>
<dbReference type="Gene3D" id="3.40.50.300">
    <property type="entry name" value="P-loop containing nucleotide triphosphate hydrolases"/>
    <property type="match status" value="1"/>
</dbReference>
<accession>A0ABX0V2C2</accession>
<dbReference type="Proteomes" id="UP001429580">
    <property type="component" value="Unassembled WGS sequence"/>
</dbReference>
<dbReference type="InterPro" id="IPR027417">
    <property type="entry name" value="P-loop_NTPase"/>
</dbReference>
<evidence type="ECO:0000313" key="3">
    <source>
        <dbReference type="EMBL" id="NIJ57216.1"/>
    </source>
</evidence>
<name>A0ABX0V2C2_9HYPH</name>
<dbReference type="Pfam" id="PF17289">
    <property type="entry name" value="Terminase_6C"/>
    <property type="match status" value="1"/>
</dbReference>
<feature type="domain" description="Terminase large subunit gp17-like C-terminal" evidence="2">
    <location>
        <begin position="253"/>
        <end position="403"/>
    </location>
</feature>
<dbReference type="Gene3D" id="3.30.420.280">
    <property type="match status" value="1"/>
</dbReference>
<keyword evidence="4" id="KW-1185">Reference proteome</keyword>
<proteinExistence type="predicted"/>
<dbReference type="InterPro" id="IPR035421">
    <property type="entry name" value="Terminase_6C"/>
</dbReference>
<organism evidence="3 4">
    <name type="scientific">Pseudochelatococcus lubricantis</name>
    <dbReference type="NCBI Taxonomy" id="1538102"/>
    <lineage>
        <taxon>Bacteria</taxon>
        <taxon>Pseudomonadati</taxon>
        <taxon>Pseudomonadota</taxon>
        <taxon>Alphaproteobacteria</taxon>
        <taxon>Hyphomicrobiales</taxon>
        <taxon>Chelatococcaceae</taxon>
        <taxon>Pseudochelatococcus</taxon>
    </lineage>
</organism>
<evidence type="ECO:0000313" key="4">
    <source>
        <dbReference type="Proteomes" id="UP001429580"/>
    </source>
</evidence>
<protein>
    <recommendedName>
        <fullName evidence="2">Terminase large subunit gp17-like C-terminal domain-containing protein</fullName>
    </recommendedName>
</protein>